<evidence type="ECO:0000313" key="6">
    <source>
        <dbReference type="Proteomes" id="UP000199651"/>
    </source>
</evidence>
<keyword evidence="3" id="KW-0560">Oxidoreductase</keyword>
<evidence type="ECO:0000256" key="3">
    <source>
        <dbReference type="ARBA" id="ARBA00023002"/>
    </source>
</evidence>
<dbReference type="OrthoDB" id="9781117at2"/>
<dbReference type="InterPro" id="IPR002347">
    <property type="entry name" value="SDR_fam"/>
</dbReference>
<dbReference type="PRINTS" id="PR00081">
    <property type="entry name" value="GDHRDH"/>
</dbReference>
<dbReference type="AlphaFoldDB" id="A0A1H0PPS4"/>
<dbReference type="GO" id="GO:0016491">
    <property type="term" value="F:oxidoreductase activity"/>
    <property type="evidence" value="ECO:0007669"/>
    <property type="project" value="UniProtKB-KW"/>
</dbReference>
<dbReference type="SUPFAM" id="SSF51735">
    <property type="entry name" value="NAD(P)-binding Rossmann-fold domains"/>
    <property type="match status" value="1"/>
</dbReference>
<evidence type="ECO:0000256" key="2">
    <source>
        <dbReference type="ARBA" id="ARBA00022857"/>
    </source>
</evidence>
<evidence type="ECO:0000313" key="5">
    <source>
        <dbReference type="EMBL" id="SDP07112.1"/>
    </source>
</evidence>
<name>A0A1H0PPS4_9PSEU</name>
<proteinExistence type="inferred from homology"/>
<gene>
    <name evidence="5" type="ORF">SAMN05192558_106220</name>
</gene>
<keyword evidence="6" id="KW-1185">Reference proteome</keyword>
<keyword evidence="2" id="KW-0521">NADP</keyword>
<dbReference type="PANTHER" id="PTHR43490:SF99">
    <property type="entry name" value="SHORT-CHAIN DEHYDROGENASE_REDUCTASE"/>
    <property type="match status" value="1"/>
</dbReference>
<comment type="similarity">
    <text evidence="1 4">Belongs to the short-chain dehydrogenases/reductases (SDR) family.</text>
</comment>
<protein>
    <submittedName>
        <fullName evidence="5">NAD(P)-dependent dehydrogenase, short-chain alcohol dehydrogenase family</fullName>
    </submittedName>
</protein>
<accession>A0A1H0PPS4</accession>
<dbReference type="RefSeq" id="WP_091376290.1">
    <property type="nucleotide sequence ID" value="NZ_FNDV01000006.1"/>
</dbReference>
<dbReference type="PANTHER" id="PTHR43490">
    <property type="entry name" value="(+)-NEOMENTHOL DEHYDROGENASE"/>
    <property type="match status" value="1"/>
</dbReference>
<dbReference type="InterPro" id="IPR036291">
    <property type="entry name" value="NAD(P)-bd_dom_sf"/>
</dbReference>
<dbReference type="Proteomes" id="UP000199651">
    <property type="component" value="Unassembled WGS sequence"/>
</dbReference>
<dbReference type="PRINTS" id="PR00080">
    <property type="entry name" value="SDRFAMILY"/>
</dbReference>
<dbReference type="PROSITE" id="PS00061">
    <property type="entry name" value="ADH_SHORT"/>
    <property type="match status" value="1"/>
</dbReference>
<dbReference type="STRING" id="504798.SAMN05421871_106232"/>
<reference evidence="6" key="1">
    <citation type="submission" date="2016-10" db="EMBL/GenBank/DDBJ databases">
        <authorList>
            <person name="Varghese N."/>
            <person name="Submissions S."/>
        </authorList>
    </citation>
    <scope>NUCLEOTIDE SEQUENCE [LARGE SCALE GENOMIC DNA]</scope>
    <source>
        <strain evidence="6">IBRC-M 10655</strain>
    </source>
</reference>
<organism evidence="5 6">
    <name type="scientific">Actinokineospora alba</name>
    <dbReference type="NCBI Taxonomy" id="504798"/>
    <lineage>
        <taxon>Bacteria</taxon>
        <taxon>Bacillati</taxon>
        <taxon>Actinomycetota</taxon>
        <taxon>Actinomycetes</taxon>
        <taxon>Pseudonocardiales</taxon>
        <taxon>Pseudonocardiaceae</taxon>
        <taxon>Actinokineospora</taxon>
    </lineage>
</organism>
<evidence type="ECO:0000256" key="4">
    <source>
        <dbReference type="RuleBase" id="RU000363"/>
    </source>
</evidence>
<dbReference type="EMBL" id="FNJB01000006">
    <property type="protein sequence ID" value="SDP07112.1"/>
    <property type="molecule type" value="Genomic_DNA"/>
</dbReference>
<dbReference type="Pfam" id="PF00106">
    <property type="entry name" value="adh_short"/>
    <property type="match status" value="1"/>
</dbReference>
<sequence length="234" mass="24203">MTTTALITGANKGLGFEAARVLTGRGWTVLLAVRDPERGAAAAAKLGASAHVVAMDVTSDASVVSAADLVADRFGLIDVLINNAGIGGPWSSPEEMTADEVRGVYDTNVFGPIRVTRAFLPLLRKSSAPRIVNVSSGMGSFAITTDPERLESTLVSIGYPTSKAALNAVTLHYAKALPGMRVNAVDPGYTATDINGHSGTQTVAEGVESIVAMATVPPDGPTGGYFDRHGPIPW</sequence>
<evidence type="ECO:0000256" key="1">
    <source>
        <dbReference type="ARBA" id="ARBA00006484"/>
    </source>
</evidence>
<dbReference type="InterPro" id="IPR020904">
    <property type="entry name" value="Sc_DH/Rdtase_CS"/>
</dbReference>
<dbReference type="Gene3D" id="3.40.50.720">
    <property type="entry name" value="NAD(P)-binding Rossmann-like Domain"/>
    <property type="match status" value="1"/>
</dbReference>